<feature type="compositionally biased region" description="Low complexity" evidence="1">
    <location>
        <begin position="48"/>
        <end position="62"/>
    </location>
</feature>
<reference evidence="2 3" key="1">
    <citation type="submission" date="2020-10" db="EMBL/GenBank/DDBJ databases">
        <title>Plant Genome Project.</title>
        <authorList>
            <person name="Zhang R.-G."/>
        </authorList>
    </citation>
    <scope>NUCLEOTIDE SEQUENCE [LARGE SCALE GENOMIC DNA]</scope>
    <source>
        <strain evidence="2">FAFU-HL-1</strain>
        <tissue evidence="2">Leaf</tissue>
    </source>
</reference>
<dbReference type="Proteomes" id="UP000657918">
    <property type="component" value="Unassembled WGS sequence"/>
</dbReference>
<gene>
    <name evidence="2" type="ORF">SADUNF_Sadunf09G0064000</name>
</gene>
<evidence type="ECO:0000313" key="2">
    <source>
        <dbReference type="EMBL" id="KAF9675737.1"/>
    </source>
</evidence>
<proteinExistence type="predicted"/>
<sequence length="95" mass="9834">MRRRSQGKGMLKKPRKGDVGDEDVDIGDEMPMSSFPPVEIEKDNGHASSSSSSSSDDSSSSSGNNCVGLRLRGGKSDGIGSGVGGLEAFAVCVKR</sequence>
<comment type="caution">
    <text evidence="2">The sequence shown here is derived from an EMBL/GenBank/DDBJ whole genome shotgun (WGS) entry which is preliminary data.</text>
</comment>
<feature type="compositionally biased region" description="Basic residues" evidence="1">
    <location>
        <begin position="1"/>
        <end position="15"/>
    </location>
</feature>
<feature type="region of interest" description="Disordered" evidence="1">
    <location>
        <begin position="1"/>
        <end position="79"/>
    </location>
</feature>
<protein>
    <submittedName>
        <fullName evidence="2">Uncharacterized protein</fullName>
    </submittedName>
</protein>
<name>A0A835JQW2_9ROSI</name>
<organism evidence="2 3">
    <name type="scientific">Salix dunnii</name>
    <dbReference type="NCBI Taxonomy" id="1413687"/>
    <lineage>
        <taxon>Eukaryota</taxon>
        <taxon>Viridiplantae</taxon>
        <taxon>Streptophyta</taxon>
        <taxon>Embryophyta</taxon>
        <taxon>Tracheophyta</taxon>
        <taxon>Spermatophyta</taxon>
        <taxon>Magnoliopsida</taxon>
        <taxon>eudicotyledons</taxon>
        <taxon>Gunneridae</taxon>
        <taxon>Pentapetalae</taxon>
        <taxon>rosids</taxon>
        <taxon>fabids</taxon>
        <taxon>Malpighiales</taxon>
        <taxon>Salicaceae</taxon>
        <taxon>Saliceae</taxon>
        <taxon>Salix</taxon>
    </lineage>
</organism>
<evidence type="ECO:0000313" key="3">
    <source>
        <dbReference type="Proteomes" id="UP000657918"/>
    </source>
</evidence>
<dbReference type="AlphaFoldDB" id="A0A835JQW2"/>
<accession>A0A835JQW2</accession>
<evidence type="ECO:0000256" key="1">
    <source>
        <dbReference type="SAM" id="MobiDB-lite"/>
    </source>
</evidence>
<dbReference type="EMBL" id="JADGMS010000009">
    <property type="protein sequence ID" value="KAF9675737.1"/>
    <property type="molecule type" value="Genomic_DNA"/>
</dbReference>
<keyword evidence="3" id="KW-1185">Reference proteome</keyword>